<dbReference type="Pfam" id="PF05795">
    <property type="entry name" value="Plasmodium_Vir"/>
    <property type="match status" value="1"/>
</dbReference>
<dbReference type="GeneID" id="39744919"/>
<comment type="caution">
    <text evidence="1">The sequence shown here is derived from an EMBL/GenBank/DDBJ whole genome shotgun (WGS) entry which is preliminary data.</text>
</comment>
<evidence type="ECO:0000313" key="1">
    <source>
        <dbReference type="EMBL" id="GAW84111.1"/>
    </source>
</evidence>
<proteinExistence type="predicted"/>
<protein>
    <submittedName>
        <fullName evidence="1">Variable surface protein</fullName>
    </submittedName>
</protein>
<keyword evidence="2" id="KW-1185">Reference proteome</keyword>
<dbReference type="InterPro" id="IPR008780">
    <property type="entry name" value="Plasmodium_Vir"/>
</dbReference>
<name>A0A1Y1JNR5_PLAGO</name>
<sequence length="314" mass="37364">MYISLYISLKNIILYIAETKEKMKAGNYLLLSEKIYGELSETNFVFDTNETCNMYKDSFSKHEGINDICKRLYSILKEISKKKRGDSSEVNKCNFLHYWLYDKVIKSIKDKNESIYFDIITKFLIVWNKIIEDFNPDNYKCLYDSGYLHNISIKDFILRKDMYDYYYNYKEIQLNNLSNLSGCRETCEYLEYMKNKYIEYKSECSETSINGNKYVCIFNDLNKYDPAELISTCNCESLEYKEELSVPKGNKTLEQSELSTTSLMNNTKKVDNISFFNVRRLLIIIFCYIIKLIKKYIKSTCILYILLLNIRYMP</sequence>
<dbReference type="OrthoDB" id="387611at2759"/>
<dbReference type="RefSeq" id="XP_028546700.1">
    <property type="nucleotide sequence ID" value="XM_028690899.1"/>
</dbReference>
<gene>
    <name evidence="1" type="ORF">PGO_001150</name>
</gene>
<dbReference type="Proteomes" id="UP000195521">
    <property type="component" value="Unassembled WGS sequence"/>
</dbReference>
<reference evidence="2" key="1">
    <citation type="submission" date="2017-04" db="EMBL/GenBank/DDBJ databases">
        <title>Plasmodium gonderi genome.</title>
        <authorList>
            <person name="Arisue N."/>
            <person name="Honma H."/>
            <person name="Kawai S."/>
            <person name="Tougan T."/>
            <person name="Tanabe K."/>
            <person name="Horii T."/>
        </authorList>
    </citation>
    <scope>NUCLEOTIDE SEQUENCE [LARGE SCALE GENOMIC DNA]</scope>
    <source>
        <strain evidence="2">ATCC 30045</strain>
    </source>
</reference>
<accession>A0A1Y1JNR5</accession>
<dbReference type="AlphaFoldDB" id="A0A1Y1JNR5"/>
<organism evidence="1 2">
    <name type="scientific">Plasmodium gonderi</name>
    <dbReference type="NCBI Taxonomy" id="77519"/>
    <lineage>
        <taxon>Eukaryota</taxon>
        <taxon>Sar</taxon>
        <taxon>Alveolata</taxon>
        <taxon>Apicomplexa</taxon>
        <taxon>Aconoidasida</taxon>
        <taxon>Haemosporida</taxon>
        <taxon>Plasmodiidae</taxon>
        <taxon>Plasmodium</taxon>
        <taxon>Plasmodium (Plasmodium)</taxon>
    </lineage>
</organism>
<evidence type="ECO:0000313" key="2">
    <source>
        <dbReference type="Proteomes" id="UP000195521"/>
    </source>
</evidence>
<dbReference type="EMBL" id="BDQF01000115">
    <property type="protein sequence ID" value="GAW84111.1"/>
    <property type="molecule type" value="Genomic_DNA"/>
</dbReference>